<dbReference type="InterPro" id="IPR052337">
    <property type="entry name" value="SAT4-like"/>
</dbReference>
<evidence type="ECO:0000256" key="6">
    <source>
        <dbReference type="SAM" id="Phobius"/>
    </source>
</evidence>
<reference evidence="8" key="1">
    <citation type="journal article" date="2012" name="PLoS Genet.">
        <title>Comparative analysis of the genomes of two field isolates of the rice blast fungus Magnaporthe oryzae.</title>
        <authorList>
            <person name="Xue M."/>
            <person name="Yang J."/>
            <person name="Li Z."/>
            <person name="Hu S."/>
            <person name="Yao N."/>
            <person name="Dean R.A."/>
            <person name="Zhao W."/>
            <person name="Shen M."/>
            <person name="Zhang H."/>
            <person name="Li C."/>
            <person name="Liu L."/>
            <person name="Cao L."/>
            <person name="Xu X."/>
            <person name="Xing Y."/>
            <person name="Hsiang T."/>
            <person name="Zhang Z."/>
            <person name="Xu J.R."/>
            <person name="Peng Y.L."/>
        </authorList>
    </citation>
    <scope>NUCLEOTIDE SEQUENCE [LARGE SCALE GENOMIC DNA]</scope>
    <source>
        <strain evidence="8">P131</strain>
    </source>
</reference>
<proteinExistence type="inferred from homology"/>
<evidence type="ECO:0000256" key="1">
    <source>
        <dbReference type="ARBA" id="ARBA00004141"/>
    </source>
</evidence>
<dbReference type="Pfam" id="PF20684">
    <property type="entry name" value="Fung_rhodopsin"/>
    <property type="match status" value="1"/>
</dbReference>
<accession>L7JQL3</accession>
<evidence type="ECO:0000256" key="5">
    <source>
        <dbReference type="ARBA" id="ARBA00038359"/>
    </source>
</evidence>
<dbReference type="GO" id="GO:0016020">
    <property type="term" value="C:membrane"/>
    <property type="evidence" value="ECO:0007669"/>
    <property type="project" value="UniProtKB-SubCell"/>
</dbReference>
<organism>
    <name type="scientific">Pyricularia oryzae (strain P131)</name>
    <name type="common">Rice blast fungus</name>
    <name type="synonym">Magnaporthe oryzae</name>
    <dbReference type="NCBI Taxonomy" id="1143193"/>
    <lineage>
        <taxon>Eukaryota</taxon>
        <taxon>Fungi</taxon>
        <taxon>Dikarya</taxon>
        <taxon>Ascomycota</taxon>
        <taxon>Pezizomycotina</taxon>
        <taxon>Sordariomycetes</taxon>
        <taxon>Sordariomycetidae</taxon>
        <taxon>Magnaporthales</taxon>
        <taxon>Pyriculariaceae</taxon>
        <taxon>Pyricularia</taxon>
    </lineage>
</organism>
<dbReference type="PANTHER" id="PTHR33048:SF47">
    <property type="entry name" value="INTEGRAL MEMBRANE PROTEIN-RELATED"/>
    <property type="match status" value="1"/>
</dbReference>
<evidence type="ECO:0000313" key="8">
    <source>
        <dbReference type="EMBL" id="ELQ70497.1"/>
    </source>
</evidence>
<comment type="subcellular location">
    <subcellularLocation>
        <location evidence="1">Membrane</location>
        <topology evidence="1">Multi-pass membrane protein</topology>
    </subcellularLocation>
</comment>
<feature type="transmembrane region" description="Helical" evidence="6">
    <location>
        <begin position="526"/>
        <end position="549"/>
    </location>
</feature>
<keyword evidence="2 6" id="KW-0812">Transmembrane</keyword>
<evidence type="ECO:0000256" key="4">
    <source>
        <dbReference type="ARBA" id="ARBA00023136"/>
    </source>
</evidence>
<evidence type="ECO:0000256" key="2">
    <source>
        <dbReference type="ARBA" id="ARBA00022692"/>
    </source>
</evidence>
<sequence length="602" mass="66567">MTKFQELQSTLSPGFSQPIFLSATDQVVDSVLALAPEDLPTTASRRGRNPAPWIHVVAASADRGVPDEHVEAAWFRDVFKVAIEVLADELWWIVDSGTMPLRRITRGVKGEGVAADAGNDDLEDIWWSTAPSAERLKKLLLLRLAFKTRFSVGLPYRQASFKFLLQSPIVSHTIRSPQFTCHFPQPLAYFSDTKPDRTTGRFGQCLLRLWALVIGYATFAAILIEEPANSATKLRAARFDRGELTHASFSYPCALVVAQLLPNNYLYTHSVAKSSAANLHGRSFFLRSTVHLSSVYTCKTVPREYLNPERAARLTNPKTMLIPRHATRDSLPLTHPDTSRPWYYLCCILPALAIPVLLLRLWTVSFIFRRWRASDTNMGDNKLFGVIFAVTEAYCSYILPPRIWAMVQANLLFSVIFGVTEVMSGATSLVNCLYLSKLNGLVSMPAYCIATGLAKASVILYLLNFTTTASPRAIRIIAYATLVLSIIQCLILAGGTMACAASLRGLLDLFGTGISDLPTCTRLGEIWVSTAMINSFTDLVILLLPVWILRPLQVGRAKKIGVLAILMAGDLPHSWLRLTVGRDRGKKHATAADKSLLFPVPE</sequence>
<evidence type="ECO:0000256" key="3">
    <source>
        <dbReference type="ARBA" id="ARBA00022989"/>
    </source>
</evidence>
<feature type="transmembrane region" description="Helical" evidence="6">
    <location>
        <begin position="476"/>
        <end position="506"/>
    </location>
</feature>
<feature type="transmembrane region" description="Helical" evidence="6">
    <location>
        <begin position="383"/>
        <end position="399"/>
    </location>
</feature>
<keyword evidence="4 6" id="KW-0472">Membrane</keyword>
<feature type="transmembrane region" description="Helical" evidence="6">
    <location>
        <begin position="442"/>
        <end position="464"/>
    </location>
</feature>
<dbReference type="InterPro" id="IPR049326">
    <property type="entry name" value="Rhodopsin_dom_fungi"/>
</dbReference>
<name>L7JQL3_PYRO1</name>
<comment type="similarity">
    <text evidence="5">Belongs to the SAT4 family.</text>
</comment>
<keyword evidence="3 6" id="KW-1133">Transmembrane helix</keyword>
<feature type="domain" description="Rhodopsin" evidence="7">
    <location>
        <begin position="441"/>
        <end position="569"/>
    </location>
</feature>
<feature type="transmembrane region" description="Helical" evidence="6">
    <location>
        <begin position="342"/>
        <end position="363"/>
    </location>
</feature>
<dbReference type="PANTHER" id="PTHR33048">
    <property type="entry name" value="PTH11-LIKE INTEGRAL MEMBRANE PROTEIN (AFU_ORTHOLOGUE AFUA_5G11245)"/>
    <property type="match status" value="1"/>
</dbReference>
<dbReference type="EMBL" id="JH795327">
    <property type="protein sequence ID" value="ELQ70497.1"/>
    <property type="molecule type" value="Genomic_DNA"/>
</dbReference>
<feature type="transmembrane region" description="Helical" evidence="6">
    <location>
        <begin position="206"/>
        <end position="224"/>
    </location>
</feature>
<evidence type="ECO:0000259" key="7">
    <source>
        <dbReference type="Pfam" id="PF20684"/>
    </source>
</evidence>
<dbReference type="AlphaFoldDB" id="L7JQL3"/>
<protein>
    <recommendedName>
        <fullName evidence="7">Rhodopsin domain-containing protein</fullName>
    </recommendedName>
</protein>
<gene>
    <name evidence="8" type="ORF">OOW_P131scaffold00023g5</name>
</gene>